<accession>A0ABS5RX03</accession>
<comment type="caution">
    <text evidence="1">The sequence shown here is derived from an EMBL/GenBank/DDBJ whole genome shotgun (WGS) entry which is preliminary data.</text>
</comment>
<evidence type="ECO:0000313" key="2">
    <source>
        <dbReference type="Proteomes" id="UP001297272"/>
    </source>
</evidence>
<dbReference type="RefSeq" id="WP_213983759.1">
    <property type="nucleotide sequence ID" value="NZ_JAFMNX010000001.1"/>
</dbReference>
<proteinExistence type="predicted"/>
<dbReference type="Proteomes" id="UP001297272">
    <property type="component" value="Unassembled WGS sequence"/>
</dbReference>
<protein>
    <submittedName>
        <fullName evidence="1">Uncharacterized protein</fullName>
    </submittedName>
</protein>
<evidence type="ECO:0000313" key="1">
    <source>
        <dbReference type="EMBL" id="MBS9720207.1"/>
    </source>
</evidence>
<name>A0ABS5RX03_9HYPH</name>
<gene>
    <name evidence="1" type="ORF">JYU29_05835</name>
</gene>
<sequence length="64" mass="7142">MSTIDQALARLSAGQPVRVFVGNGLDMLELKLTPSAETKLRRVFRDDLEIQQWNRGRGGQKEGS</sequence>
<organism evidence="1 2">
    <name type="scientific">Tianweitania aestuarii</name>
    <dbReference type="NCBI Taxonomy" id="2814886"/>
    <lineage>
        <taxon>Bacteria</taxon>
        <taxon>Pseudomonadati</taxon>
        <taxon>Pseudomonadota</taxon>
        <taxon>Alphaproteobacteria</taxon>
        <taxon>Hyphomicrobiales</taxon>
        <taxon>Phyllobacteriaceae</taxon>
        <taxon>Tianweitania</taxon>
    </lineage>
</organism>
<keyword evidence="2" id="KW-1185">Reference proteome</keyword>
<reference evidence="1 2" key="1">
    <citation type="submission" date="2021-03" db="EMBL/GenBank/DDBJ databases">
        <title>Tianweitania aestuarii sp. nov., isolated from a tidal flat.</title>
        <authorList>
            <person name="Park S."/>
            <person name="Yoon J.-H."/>
        </authorList>
    </citation>
    <scope>NUCLEOTIDE SEQUENCE [LARGE SCALE GENOMIC DNA]</scope>
    <source>
        <strain evidence="1 2">BSSL-BM11</strain>
    </source>
</reference>
<dbReference type="EMBL" id="JAFMNX010000001">
    <property type="protein sequence ID" value="MBS9720207.1"/>
    <property type="molecule type" value="Genomic_DNA"/>
</dbReference>